<sequence length="78" mass="9570">MVYVAIIIFLIVIAIIVKPRIEIYHLKQKYRQLMFLSSMEQAEKSLQLQIQRLKVKYPGRTEKWYIEKVIFDLERDRR</sequence>
<keyword evidence="1" id="KW-1133">Transmembrane helix</keyword>
<gene>
    <name evidence="2" type="ORF">SAMN04244560_02886</name>
</gene>
<organism evidence="2 3">
    <name type="scientific">Thermoanaerobacter thermohydrosulfuricus</name>
    <name type="common">Clostridium thermohydrosulfuricum</name>
    <dbReference type="NCBI Taxonomy" id="1516"/>
    <lineage>
        <taxon>Bacteria</taxon>
        <taxon>Bacillati</taxon>
        <taxon>Bacillota</taxon>
        <taxon>Clostridia</taxon>
        <taxon>Thermoanaerobacterales</taxon>
        <taxon>Thermoanaerobacteraceae</taxon>
        <taxon>Thermoanaerobacter</taxon>
    </lineage>
</organism>
<reference evidence="2 3" key="1">
    <citation type="submission" date="2016-10" db="EMBL/GenBank/DDBJ databases">
        <authorList>
            <person name="de Groot N.N."/>
        </authorList>
    </citation>
    <scope>NUCLEOTIDE SEQUENCE [LARGE SCALE GENOMIC DNA]</scope>
    <source>
        <strain evidence="2 3">DSM 569</strain>
    </source>
</reference>
<evidence type="ECO:0000313" key="3">
    <source>
        <dbReference type="Proteomes" id="UP000183404"/>
    </source>
</evidence>
<evidence type="ECO:0000256" key="1">
    <source>
        <dbReference type="SAM" id="Phobius"/>
    </source>
</evidence>
<protein>
    <submittedName>
        <fullName evidence="2">Uncharacterized protein</fullName>
    </submittedName>
</protein>
<dbReference type="Proteomes" id="UP000183404">
    <property type="component" value="Unassembled WGS sequence"/>
</dbReference>
<name>A0A1I1XTU6_THETY</name>
<dbReference type="EMBL" id="FNBS01000138">
    <property type="protein sequence ID" value="SDG76814.1"/>
    <property type="molecule type" value="Genomic_DNA"/>
</dbReference>
<evidence type="ECO:0000313" key="2">
    <source>
        <dbReference type="EMBL" id="SDG76814.1"/>
    </source>
</evidence>
<dbReference type="AlphaFoldDB" id="A0A1I1XTU6"/>
<dbReference type="RefSeq" id="WP_003870989.1">
    <property type="nucleotide sequence ID" value="NZ_FNBS01000138.1"/>
</dbReference>
<feature type="transmembrane region" description="Helical" evidence="1">
    <location>
        <begin position="6"/>
        <end position="26"/>
    </location>
</feature>
<proteinExistence type="predicted"/>
<accession>A0A1I1XTU6</accession>
<keyword evidence="1" id="KW-0812">Transmembrane</keyword>
<keyword evidence="1" id="KW-0472">Membrane</keyword>